<dbReference type="AlphaFoldDB" id="A0A2R6W6G0"/>
<dbReference type="Gramene" id="Mp5g04060.1">
    <property type="protein sequence ID" value="Mp5g04060.1.cds1"/>
    <property type="gene ID" value="Mp5g04060"/>
</dbReference>
<sequence length="75" mass="8370">MRRTPLQTQHVTFFECRISVSRYSDRSGPGSTRQSDAAAPSTGREVTGSWESAGPTSMAYFWTRRCPPAGRGHHR</sequence>
<evidence type="ECO:0000313" key="3">
    <source>
        <dbReference type="Proteomes" id="UP000244005"/>
    </source>
</evidence>
<feature type="region of interest" description="Disordered" evidence="1">
    <location>
        <begin position="22"/>
        <end position="53"/>
    </location>
</feature>
<organism evidence="2 3">
    <name type="scientific">Marchantia polymorpha</name>
    <name type="common">Common liverwort</name>
    <name type="synonym">Marchantia aquatica</name>
    <dbReference type="NCBI Taxonomy" id="3197"/>
    <lineage>
        <taxon>Eukaryota</taxon>
        <taxon>Viridiplantae</taxon>
        <taxon>Streptophyta</taxon>
        <taxon>Embryophyta</taxon>
        <taxon>Marchantiophyta</taxon>
        <taxon>Marchantiopsida</taxon>
        <taxon>Marchantiidae</taxon>
        <taxon>Marchantiales</taxon>
        <taxon>Marchantiaceae</taxon>
        <taxon>Marchantia</taxon>
    </lineage>
</organism>
<protein>
    <submittedName>
        <fullName evidence="2">Uncharacterized protein</fullName>
    </submittedName>
</protein>
<evidence type="ECO:0000256" key="1">
    <source>
        <dbReference type="SAM" id="MobiDB-lite"/>
    </source>
</evidence>
<proteinExistence type="predicted"/>
<keyword evidence="3" id="KW-1185">Reference proteome</keyword>
<dbReference type="Proteomes" id="UP000244005">
    <property type="component" value="Unassembled WGS sequence"/>
</dbReference>
<evidence type="ECO:0000313" key="2">
    <source>
        <dbReference type="EMBL" id="PTQ29433.1"/>
    </source>
</evidence>
<accession>A0A2R6W6G0</accession>
<gene>
    <name evidence="2" type="ORF">MARPO_0141s0014</name>
</gene>
<reference evidence="3" key="1">
    <citation type="journal article" date="2017" name="Cell">
        <title>Insights into land plant evolution garnered from the Marchantia polymorpha genome.</title>
        <authorList>
            <person name="Bowman J.L."/>
            <person name="Kohchi T."/>
            <person name="Yamato K.T."/>
            <person name="Jenkins J."/>
            <person name="Shu S."/>
            <person name="Ishizaki K."/>
            <person name="Yamaoka S."/>
            <person name="Nishihama R."/>
            <person name="Nakamura Y."/>
            <person name="Berger F."/>
            <person name="Adam C."/>
            <person name="Aki S.S."/>
            <person name="Althoff F."/>
            <person name="Araki T."/>
            <person name="Arteaga-Vazquez M.A."/>
            <person name="Balasubrmanian S."/>
            <person name="Barry K."/>
            <person name="Bauer D."/>
            <person name="Boehm C.R."/>
            <person name="Briginshaw L."/>
            <person name="Caballero-Perez J."/>
            <person name="Catarino B."/>
            <person name="Chen F."/>
            <person name="Chiyoda S."/>
            <person name="Chovatia M."/>
            <person name="Davies K.M."/>
            <person name="Delmans M."/>
            <person name="Demura T."/>
            <person name="Dierschke T."/>
            <person name="Dolan L."/>
            <person name="Dorantes-Acosta A.E."/>
            <person name="Eklund D.M."/>
            <person name="Florent S.N."/>
            <person name="Flores-Sandoval E."/>
            <person name="Fujiyama A."/>
            <person name="Fukuzawa H."/>
            <person name="Galik B."/>
            <person name="Grimanelli D."/>
            <person name="Grimwood J."/>
            <person name="Grossniklaus U."/>
            <person name="Hamada T."/>
            <person name="Haseloff J."/>
            <person name="Hetherington A.J."/>
            <person name="Higo A."/>
            <person name="Hirakawa Y."/>
            <person name="Hundley H.N."/>
            <person name="Ikeda Y."/>
            <person name="Inoue K."/>
            <person name="Inoue S.I."/>
            <person name="Ishida S."/>
            <person name="Jia Q."/>
            <person name="Kakita M."/>
            <person name="Kanazawa T."/>
            <person name="Kawai Y."/>
            <person name="Kawashima T."/>
            <person name="Kennedy M."/>
            <person name="Kinose K."/>
            <person name="Kinoshita T."/>
            <person name="Kohara Y."/>
            <person name="Koide E."/>
            <person name="Komatsu K."/>
            <person name="Kopischke S."/>
            <person name="Kubo M."/>
            <person name="Kyozuka J."/>
            <person name="Lagercrantz U."/>
            <person name="Lin S.S."/>
            <person name="Lindquist E."/>
            <person name="Lipzen A.M."/>
            <person name="Lu C.W."/>
            <person name="De Luna E."/>
            <person name="Martienssen R.A."/>
            <person name="Minamino N."/>
            <person name="Mizutani M."/>
            <person name="Mizutani M."/>
            <person name="Mochizuki N."/>
            <person name="Monte I."/>
            <person name="Mosher R."/>
            <person name="Nagasaki H."/>
            <person name="Nakagami H."/>
            <person name="Naramoto S."/>
            <person name="Nishitani K."/>
            <person name="Ohtani M."/>
            <person name="Okamoto T."/>
            <person name="Okumura M."/>
            <person name="Phillips J."/>
            <person name="Pollak B."/>
            <person name="Reinders A."/>
            <person name="Rovekamp M."/>
            <person name="Sano R."/>
            <person name="Sawa S."/>
            <person name="Schmid M.W."/>
            <person name="Shirakawa M."/>
            <person name="Solano R."/>
            <person name="Spunde A."/>
            <person name="Suetsugu N."/>
            <person name="Sugano S."/>
            <person name="Sugiyama A."/>
            <person name="Sun R."/>
            <person name="Suzuki Y."/>
            <person name="Takenaka M."/>
            <person name="Takezawa D."/>
            <person name="Tomogane H."/>
            <person name="Tsuzuki M."/>
            <person name="Ueda T."/>
            <person name="Umeda M."/>
            <person name="Ward J.M."/>
            <person name="Watanabe Y."/>
            <person name="Yazaki K."/>
            <person name="Yokoyama R."/>
            <person name="Yoshitake Y."/>
            <person name="Yotsui I."/>
            <person name="Zachgo S."/>
            <person name="Schmutz J."/>
        </authorList>
    </citation>
    <scope>NUCLEOTIDE SEQUENCE [LARGE SCALE GENOMIC DNA]</scope>
    <source>
        <strain evidence="3">Tak-1</strain>
    </source>
</reference>
<dbReference type="EMBL" id="KZ772812">
    <property type="protein sequence ID" value="PTQ29433.1"/>
    <property type="molecule type" value="Genomic_DNA"/>
</dbReference>
<name>A0A2R6W6G0_MARPO</name>